<name>A0A1Y1QGG9_9GAMM</name>
<dbReference type="PANTHER" id="PTHR34227">
    <property type="entry name" value="CHAPERONE PROTEIN YCDY"/>
    <property type="match status" value="1"/>
</dbReference>
<dbReference type="SUPFAM" id="SSF89155">
    <property type="entry name" value="TorD-like"/>
    <property type="match status" value="1"/>
</dbReference>
<protein>
    <submittedName>
        <fullName evidence="2">Dehydrogenase</fullName>
    </submittedName>
</protein>
<dbReference type="InterPro" id="IPR020945">
    <property type="entry name" value="DMSO/NO3_reduct_chaperone"/>
</dbReference>
<dbReference type="AlphaFoldDB" id="A0A1Y1QGG9"/>
<dbReference type="InterPro" id="IPR036411">
    <property type="entry name" value="TorD-like_sf"/>
</dbReference>
<evidence type="ECO:0000313" key="3">
    <source>
        <dbReference type="Proteomes" id="UP000192491"/>
    </source>
</evidence>
<dbReference type="EMBL" id="MTEJ01000309">
    <property type="protein sequence ID" value="OQX05010.1"/>
    <property type="molecule type" value="Genomic_DNA"/>
</dbReference>
<comment type="caution">
    <text evidence="2">The sequence shown here is derived from an EMBL/GenBank/DDBJ whole genome shotgun (WGS) entry which is preliminary data.</text>
</comment>
<dbReference type="PANTHER" id="PTHR34227:SF11">
    <property type="entry name" value="CHAPERONE PROTEIN TORD"/>
    <property type="match status" value="1"/>
</dbReference>
<sequence>MLDIANDLRLLADLHATELTRERIQELQAIDFPLAQDFPQEIPDSLLDELATDFADIYLNGRFHASPQESVWIDDEELICQQPMFQVREWYAKHGLAVPNWRKMADDNLVNQLLFIAHLLDKAEDDPQAILQEAALFMDEHLLRWLQPFAIRVVDRCDTVFYAYLALLTYNHIDKLRMTLVDILGVPRPTHEEIETRMKVRQRVAAQPQTMQYYPGVAPSW</sequence>
<gene>
    <name evidence="2" type="ORF">BWK73_34695</name>
</gene>
<dbReference type="Pfam" id="PF02613">
    <property type="entry name" value="Nitrate_red_del"/>
    <property type="match status" value="1"/>
</dbReference>
<evidence type="ECO:0000313" key="2">
    <source>
        <dbReference type="EMBL" id="OQX05010.1"/>
    </source>
</evidence>
<dbReference type="InterPro" id="IPR050289">
    <property type="entry name" value="TorD/DmsD_chaperones"/>
</dbReference>
<dbReference type="Proteomes" id="UP000192491">
    <property type="component" value="Unassembled WGS sequence"/>
</dbReference>
<keyword evidence="1" id="KW-0143">Chaperone</keyword>
<accession>A0A1Y1QGG9</accession>
<proteinExistence type="predicted"/>
<reference evidence="2 3" key="1">
    <citation type="submission" date="2017-01" db="EMBL/GenBank/DDBJ databases">
        <title>Novel large sulfur bacteria in the metagenomes of groundwater-fed chemosynthetic microbial mats in the Lake Huron basin.</title>
        <authorList>
            <person name="Sharrar A.M."/>
            <person name="Flood B.E."/>
            <person name="Bailey J.V."/>
            <person name="Jones D.S."/>
            <person name="Biddanda B."/>
            <person name="Ruberg S.A."/>
            <person name="Marcus D.N."/>
            <person name="Dick G.J."/>
        </authorList>
    </citation>
    <scope>NUCLEOTIDE SEQUENCE [LARGE SCALE GENOMIC DNA]</scope>
    <source>
        <strain evidence="2">A8</strain>
    </source>
</reference>
<evidence type="ECO:0000256" key="1">
    <source>
        <dbReference type="ARBA" id="ARBA00023186"/>
    </source>
</evidence>
<dbReference type="Gene3D" id="1.10.3480.10">
    <property type="entry name" value="TorD-like"/>
    <property type="match status" value="1"/>
</dbReference>
<organism evidence="2 3">
    <name type="scientific">Thiothrix lacustris</name>
    <dbReference type="NCBI Taxonomy" id="525917"/>
    <lineage>
        <taxon>Bacteria</taxon>
        <taxon>Pseudomonadati</taxon>
        <taxon>Pseudomonadota</taxon>
        <taxon>Gammaproteobacteria</taxon>
        <taxon>Thiotrichales</taxon>
        <taxon>Thiotrichaceae</taxon>
        <taxon>Thiothrix</taxon>
    </lineage>
</organism>